<comment type="caution">
    <text evidence="1">The sequence shown here is derived from an EMBL/GenBank/DDBJ whole genome shotgun (WGS) entry which is preliminary data.</text>
</comment>
<gene>
    <name evidence="1" type="ORF">EOS_29380</name>
</gene>
<dbReference type="Proteomes" id="UP000035963">
    <property type="component" value="Unassembled WGS sequence"/>
</dbReference>
<dbReference type="AlphaFoldDB" id="A0A0J1FSD1"/>
<dbReference type="PATRIC" id="fig|908627.4.peg.6559"/>
<evidence type="ECO:0000313" key="2">
    <source>
        <dbReference type="Proteomes" id="UP000035963"/>
    </source>
</evidence>
<protein>
    <submittedName>
        <fullName evidence="1">Uncharacterized protein</fullName>
    </submittedName>
</protein>
<evidence type="ECO:0000313" key="1">
    <source>
        <dbReference type="EMBL" id="KLU22668.1"/>
    </source>
</evidence>
<sequence>MRDDARVILAKALGQAARVCASFLSRCSFVARLLLIDTQNSNTTWPHEIQCVARNCAYGMHRGAAELAVASVGRE</sequence>
<name>A0A0J1FSD1_9BURK</name>
<accession>A0A0J1FSD1</accession>
<keyword evidence="2" id="KW-1185">Reference proteome</keyword>
<organism evidence="1 2">
    <name type="scientific">Caballeronia mineralivorans PML1(12)</name>
    <dbReference type="NCBI Taxonomy" id="908627"/>
    <lineage>
        <taxon>Bacteria</taxon>
        <taxon>Pseudomonadati</taxon>
        <taxon>Pseudomonadota</taxon>
        <taxon>Betaproteobacteria</taxon>
        <taxon>Burkholderiales</taxon>
        <taxon>Burkholderiaceae</taxon>
        <taxon>Caballeronia</taxon>
    </lineage>
</organism>
<proteinExistence type="predicted"/>
<dbReference type="EMBL" id="AEJF01000174">
    <property type="protein sequence ID" value="KLU22668.1"/>
    <property type="molecule type" value="Genomic_DNA"/>
</dbReference>
<reference evidence="1 2" key="1">
    <citation type="journal article" date="2015" name="Genome Announc.">
        <title>Draft Genome Sequence of Burkholderia sp. Strain PML1(12), an Ectomycorrhizosphere-Inhabiting Bacterium with Effective Mineral-Weathering Ability.</title>
        <authorList>
            <person name="Uroz S."/>
            <person name="Oger P."/>
        </authorList>
    </citation>
    <scope>NUCLEOTIDE SEQUENCE [LARGE SCALE GENOMIC DNA]</scope>
    <source>
        <strain evidence="2">PML1(12)</strain>
    </source>
</reference>